<evidence type="ECO:0000256" key="4">
    <source>
        <dbReference type="SAM" id="Coils"/>
    </source>
</evidence>
<dbReference type="GO" id="GO:0043590">
    <property type="term" value="C:bacterial nucleoid"/>
    <property type="evidence" value="ECO:0007669"/>
    <property type="project" value="UniProtKB-UniRule"/>
</dbReference>
<evidence type="ECO:0000256" key="1">
    <source>
        <dbReference type="ARBA" id="ARBA00022490"/>
    </source>
</evidence>
<comment type="subunit">
    <text evidence="3">Homodimer.</text>
</comment>
<keyword evidence="6" id="KW-1185">Reference proteome</keyword>
<dbReference type="PANTHER" id="PTHR33449">
    <property type="entry name" value="NUCLEOID-ASSOCIATED PROTEIN YBAB"/>
    <property type="match status" value="1"/>
</dbReference>
<evidence type="ECO:0000256" key="3">
    <source>
        <dbReference type="HAMAP-Rule" id="MF_00274"/>
    </source>
</evidence>
<dbReference type="HAMAP" id="MF_00274">
    <property type="entry name" value="DNA_YbaB_EbfC"/>
    <property type="match status" value="1"/>
</dbReference>
<keyword evidence="4" id="KW-0175">Coiled coil</keyword>
<dbReference type="NCBIfam" id="TIGR00103">
    <property type="entry name" value="DNA_YbaB_EbfC"/>
    <property type="match status" value="1"/>
</dbReference>
<dbReference type="GO" id="GO:0005829">
    <property type="term" value="C:cytosol"/>
    <property type="evidence" value="ECO:0007669"/>
    <property type="project" value="TreeGrafter"/>
</dbReference>
<dbReference type="InterPro" id="IPR004401">
    <property type="entry name" value="YbaB/EbfC"/>
</dbReference>
<evidence type="ECO:0000313" key="6">
    <source>
        <dbReference type="Proteomes" id="UP000217676"/>
    </source>
</evidence>
<dbReference type="KEGG" id="slau:SLA_3440"/>
<dbReference type="PANTHER" id="PTHR33449:SF1">
    <property type="entry name" value="NUCLEOID-ASSOCIATED PROTEIN YBAB"/>
    <property type="match status" value="1"/>
</dbReference>
<protein>
    <recommendedName>
        <fullName evidence="3">Nucleoid-associated protein SLA_3440</fullName>
    </recommendedName>
</protein>
<feature type="coiled-coil region" evidence="4">
    <location>
        <begin position="12"/>
        <end position="39"/>
    </location>
</feature>
<dbReference type="PIRSF" id="PIRSF004555">
    <property type="entry name" value="UCP004555"/>
    <property type="match status" value="1"/>
</dbReference>
<proteinExistence type="inferred from homology"/>
<dbReference type="SUPFAM" id="SSF82607">
    <property type="entry name" value="YbaB-like"/>
    <property type="match status" value="1"/>
</dbReference>
<dbReference type="GO" id="GO:0003677">
    <property type="term" value="F:DNA binding"/>
    <property type="evidence" value="ECO:0007669"/>
    <property type="project" value="UniProtKB-UniRule"/>
</dbReference>
<dbReference type="FunFam" id="3.30.1310.10:FF:000003">
    <property type="entry name" value="Nucleoid-associated protein MRA_3753"/>
    <property type="match status" value="1"/>
</dbReference>
<name>A0A160NZD9_STRLU</name>
<dbReference type="Gene3D" id="3.30.1310.10">
    <property type="entry name" value="Nucleoid-associated protein YbaB-like domain"/>
    <property type="match status" value="1"/>
</dbReference>
<evidence type="ECO:0000313" key="5">
    <source>
        <dbReference type="EMBL" id="BAU84349.1"/>
    </source>
</evidence>
<dbReference type="EMBL" id="AP017424">
    <property type="protein sequence ID" value="BAU84349.1"/>
    <property type="molecule type" value="Genomic_DNA"/>
</dbReference>
<gene>
    <name evidence="5" type="ORF">SLA_3440</name>
</gene>
<keyword evidence="1 3" id="KW-0963">Cytoplasm</keyword>
<comment type="similarity">
    <text evidence="3">Belongs to the YbaB/EbfC family.</text>
</comment>
<dbReference type="Proteomes" id="UP000217676">
    <property type="component" value="Chromosome"/>
</dbReference>
<evidence type="ECO:0000256" key="2">
    <source>
        <dbReference type="ARBA" id="ARBA00023125"/>
    </source>
</evidence>
<comment type="function">
    <text evidence="3">Binds to DNA and alters its conformation. May be involved in regulation of gene expression, nucleoid organization and DNA protection.</text>
</comment>
<sequence>MTVIPGGGQPNMQQLLQQAQKMQQDLARAQQELAATEVDGQAGGGLVKATVTGSGELRALVIDPKAVDPEDTETLADLVVAAVKAANDNAQQLQQAKLGPLAQGLGGGMPGLGF</sequence>
<comment type="subcellular location">
    <subcellularLocation>
        <location evidence="3">Cytoplasm</location>
        <location evidence="3">Nucleoid</location>
    </subcellularLocation>
</comment>
<keyword evidence="2 3" id="KW-0238">DNA-binding</keyword>
<dbReference type="Pfam" id="PF02575">
    <property type="entry name" value="YbaB_DNA_bd"/>
    <property type="match status" value="1"/>
</dbReference>
<organism evidence="5 6">
    <name type="scientific">Streptomyces laurentii</name>
    <dbReference type="NCBI Taxonomy" id="39478"/>
    <lineage>
        <taxon>Bacteria</taxon>
        <taxon>Bacillati</taxon>
        <taxon>Actinomycetota</taxon>
        <taxon>Actinomycetes</taxon>
        <taxon>Kitasatosporales</taxon>
        <taxon>Streptomycetaceae</taxon>
        <taxon>Streptomyces</taxon>
    </lineage>
</organism>
<dbReference type="InterPro" id="IPR036894">
    <property type="entry name" value="YbaB-like_sf"/>
</dbReference>
<accession>A0A160NZD9</accession>
<dbReference type="AlphaFoldDB" id="A0A160NZD9"/>
<reference evidence="5 6" key="1">
    <citation type="journal article" date="2016" name="Genome Announc.">
        <title>Complete Genome Sequence of Thiostrepton-Producing Streptomyces laurentii ATCC 31255.</title>
        <authorList>
            <person name="Doi K."/>
            <person name="Fujino Y."/>
            <person name="Nagayoshi Y."/>
            <person name="Ohshima T."/>
            <person name="Ogata S."/>
        </authorList>
    </citation>
    <scope>NUCLEOTIDE SEQUENCE [LARGE SCALE GENOMIC DNA]</scope>
    <source>
        <strain evidence="5 6">ATCC 31255</strain>
    </source>
</reference>